<evidence type="ECO:0000256" key="7">
    <source>
        <dbReference type="ARBA" id="ARBA00023054"/>
    </source>
</evidence>
<dbReference type="Pfam" id="PF11559">
    <property type="entry name" value="ADIP"/>
    <property type="match status" value="1"/>
</dbReference>
<accession>A0AAE1B5P8</accession>
<feature type="coiled-coil region" evidence="9">
    <location>
        <begin position="465"/>
        <end position="559"/>
    </location>
</feature>
<evidence type="ECO:0000313" key="11">
    <source>
        <dbReference type="EMBL" id="KAK3799416.1"/>
    </source>
</evidence>
<comment type="similarity">
    <text evidence="3">Belongs to the ADIP family.</text>
</comment>
<evidence type="ECO:0000256" key="9">
    <source>
        <dbReference type="SAM" id="Coils"/>
    </source>
</evidence>
<feature type="compositionally biased region" description="Basic and acidic residues" evidence="10">
    <location>
        <begin position="567"/>
        <end position="577"/>
    </location>
</feature>
<dbReference type="GO" id="GO:0070161">
    <property type="term" value="C:anchoring junction"/>
    <property type="evidence" value="ECO:0007669"/>
    <property type="project" value="UniProtKB-SubCell"/>
</dbReference>
<sequence>MRCKVSQAYPLAYLYLDLESRPISRIHEVDIYRSTINDLYRAASLKMSGWSFGFNQSLHHSSETSLTEVQPPLYSSTLHSEKIDKVQKEGKKRHQDVDTSPNMMKDHLLKVNGDQNESRGSAFCTKDNLLNCIAYVNQDLELLGFPCLKFEAGKCVADMYFFINRLHDVLALYHKTVAVKEDLEMKNHRLSCETNHHQSTCTRLRREKNQLDREVGQEKEKSRQINLKYKQVSSKLKIEKEEVKRLLAVMQSRDVQHRHDNKKREREIISLKERLHQLLADKVPDRKVGMDLRNVLSFGEGRRATWKTNQAKLEEEMYQLVISNYEERHRELMLENEDLRDCLLSLQRQLSGLLKRTGGMSTTQSKETQGLQNVSKFSQDGSLEQSAHSRLSVTGFDEGYMQMPFEMVRKEIERVFKETCNQISDGVQQLAMTDETVTLANTVLNRSTEKGEGGKRKLSVDGSEVERLKKQINNYKDIIQQQEELIQQSLHSQSQSVETTFLHESQLLKEKENLSEQKKLFFEEKSAFEKERQAFTEAATRLCKEKQALQEERARILKQHILNVSPVREKQHSKSKGDTPQPSRLLPATPVIPFSKVVDGSEASILAKLPIVHEDHQTSGLSSESVPVQSAAKNAESFNEDGETAILSMQSVQNSPIVHFTPSSLTKQTLPAPPPSLSGATSLFYSHVHNKADTLKSESSVEEAASLASIRAARNRIKSASQQEP</sequence>
<keyword evidence="8" id="KW-0206">Cytoskeleton</keyword>
<dbReference type="Proteomes" id="UP001283361">
    <property type="component" value="Unassembled WGS sequence"/>
</dbReference>
<evidence type="ECO:0000256" key="10">
    <source>
        <dbReference type="SAM" id="MobiDB-lite"/>
    </source>
</evidence>
<keyword evidence="12" id="KW-1185">Reference proteome</keyword>
<dbReference type="GO" id="GO:0036064">
    <property type="term" value="C:ciliary basal body"/>
    <property type="evidence" value="ECO:0007669"/>
    <property type="project" value="TreeGrafter"/>
</dbReference>
<evidence type="ECO:0000256" key="6">
    <source>
        <dbReference type="ARBA" id="ARBA00022949"/>
    </source>
</evidence>
<dbReference type="AlphaFoldDB" id="A0AAE1B5P8"/>
<keyword evidence="5" id="KW-0130">Cell adhesion</keyword>
<dbReference type="GO" id="GO:0034451">
    <property type="term" value="C:centriolar satellite"/>
    <property type="evidence" value="ECO:0007669"/>
    <property type="project" value="TreeGrafter"/>
</dbReference>
<name>A0AAE1B5P8_9GAST</name>
<proteinExistence type="inferred from homology"/>
<evidence type="ECO:0000256" key="2">
    <source>
        <dbReference type="ARBA" id="ARBA00004300"/>
    </source>
</evidence>
<evidence type="ECO:0000313" key="12">
    <source>
        <dbReference type="Proteomes" id="UP001283361"/>
    </source>
</evidence>
<dbReference type="PANTHER" id="PTHR46507">
    <property type="entry name" value="AFADIN- AND ALPHA-ACTININ-BINDING PROTEIN"/>
    <property type="match status" value="1"/>
</dbReference>
<dbReference type="InterPro" id="IPR021622">
    <property type="entry name" value="Afadin/alpha-actinin-bd"/>
</dbReference>
<evidence type="ECO:0000256" key="5">
    <source>
        <dbReference type="ARBA" id="ARBA00022889"/>
    </source>
</evidence>
<keyword evidence="4" id="KW-0963">Cytoplasm</keyword>
<evidence type="ECO:0000256" key="8">
    <source>
        <dbReference type="ARBA" id="ARBA00023212"/>
    </source>
</evidence>
<protein>
    <submittedName>
        <fullName evidence="11">Uncharacterized protein</fullName>
    </submittedName>
</protein>
<keyword evidence="7 9" id="KW-0175">Coiled coil</keyword>
<evidence type="ECO:0000256" key="1">
    <source>
        <dbReference type="ARBA" id="ARBA00004282"/>
    </source>
</evidence>
<dbReference type="PANTHER" id="PTHR46507:SF4">
    <property type="entry name" value="SSX FAMILY MEMBER 2 INTERACTING PROTEIN"/>
    <property type="match status" value="1"/>
</dbReference>
<gene>
    <name evidence="11" type="ORF">RRG08_009960</name>
</gene>
<evidence type="ECO:0000256" key="3">
    <source>
        <dbReference type="ARBA" id="ARBA00009291"/>
    </source>
</evidence>
<dbReference type="GO" id="GO:0007155">
    <property type="term" value="P:cell adhesion"/>
    <property type="evidence" value="ECO:0007669"/>
    <property type="project" value="UniProtKB-KW"/>
</dbReference>
<comment type="caution">
    <text evidence="11">The sequence shown here is derived from an EMBL/GenBank/DDBJ whole genome shotgun (WGS) entry which is preliminary data.</text>
</comment>
<dbReference type="GO" id="GO:0035735">
    <property type="term" value="P:intraciliary transport involved in cilium assembly"/>
    <property type="evidence" value="ECO:0007669"/>
    <property type="project" value="TreeGrafter"/>
</dbReference>
<organism evidence="11 12">
    <name type="scientific">Elysia crispata</name>
    <name type="common">lettuce slug</name>
    <dbReference type="NCBI Taxonomy" id="231223"/>
    <lineage>
        <taxon>Eukaryota</taxon>
        <taxon>Metazoa</taxon>
        <taxon>Spiralia</taxon>
        <taxon>Lophotrochozoa</taxon>
        <taxon>Mollusca</taxon>
        <taxon>Gastropoda</taxon>
        <taxon>Heterobranchia</taxon>
        <taxon>Euthyneura</taxon>
        <taxon>Panpulmonata</taxon>
        <taxon>Sacoglossa</taxon>
        <taxon>Placobranchoidea</taxon>
        <taxon>Plakobranchidae</taxon>
        <taxon>Elysia</taxon>
    </lineage>
</organism>
<comment type="subcellular location">
    <subcellularLocation>
        <location evidence="1">Cell junction</location>
    </subcellularLocation>
    <subcellularLocation>
        <location evidence="2">Cytoplasm</location>
        <location evidence="2">Cytoskeleton</location>
        <location evidence="2">Microtubule organizing center</location>
        <location evidence="2">Centrosome</location>
    </subcellularLocation>
</comment>
<feature type="region of interest" description="Disordered" evidence="10">
    <location>
        <begin position="566"/>
        <end position="587"/>
    </location>
</feature>
<evidence type="ECO:0000256" key="4">
    <source>
        <dbReference type="ARBA" id="ARBA00022490"/>
    </source>
</evidence>
<dbReference type="EMBL" id="JAWDGP010000571">
    <property type="protein sequence ID" value="KAK3799416.1"/>
    <property type="molecule type" value="Genomic_DNA"/>
</dbReference>
<reference evidence="11" key="1">
    <citation type="journal article" date="2023" name="G3 (Bethesda)">
        <title>A reference genome for the long-term kleptoplast-retaining sea slug Elysia crispata morphotype clarki.</title>
        <authorList>
            <person name="Eastman K.E."/>
            <person name="Pendleton A.L."/>
            <person name="Shaikh M.A."/>
            <person name="Suttiyut T."/>
            <person name="Ogas R."/>
            <person name="Tomko P."/>
            <person name="Gavelis G."/>
            <person name="Widhalm J.R."/>
            <person name="Wisecaver J.H."/>
        </authorList>
    </citation>
    <scope>NUCLEOTIDE SEQUENCE</scope>
    <source>
        <strain evidence="11">ECLA1</strain>
    </source>
</reference>
<keyword evidence="6" id="KW-0965">Cell junction</keyword>
<dbReference type="InterPro" id="IPR052300">
    <property type="entry name" value="Adhesion_Centrosome_assoc"/>
</dbReference>